<evidence type="ECO:0000313" key="2">
    <source>
        <dbReference type="EMBL" id="SNY45354.1"/>
    </source>
</evidence>
<reference evidence="3" key="1">
    <citation type="submission" date="2017-09" db="EMBL/GenBank/DDBJ databases">
        <authorList>
            <person name="Varghese N."/>
            <person name="Submissions S."/>
        </authorList>
    </citation>
    <scope>NUCLEOTIDE SEQUENCE [LARGE SCALE GENOMIC DNA]</scope>
    <source>
        <strain evidence="3">CGMCC 1.12461</strain>
    </source>
</reference>
<feature type="chain" id="PRO_5012786609" description="Sel1 repeat family protein" evidence="1">
    <location>
        <begin position="26"/>
        <end position="320"/>
    </location>
</feature>
<dbReference type="PANTHER" id="PTHR11102:SF160">
    <property type="entry name" value="ERAD-ASSOCIATED E3 UBIQUITIN-PROTEIN LIGASE COMPONENT HRD3"/>
    <property type="match status" value="1"/>
</dbReference>
<dbReference type="Proteomes" id="UP000219353">
    <property type="component" value="Unassembled WGS sequence"/>
</dbReference>
<dbReference type="SUPFAM" id="SSF81901">
    <property type="entry name" value="HCP-like"/>
    <property type="match status" value="1"/>
</dbReference>
<evidence type="ECO:0008006" key="4">
    <source>
        <dbReference type="Google" id="ProtNLM"/>
    </source>
</evidence>
<accession>A0A285IBH7</accession>
<feature type="signal peptide" evidence="1">
    <location>
        <begin position="1"/>
        <end position="25"/>
    </location>
</feature>
<sequence length="320" mass="35318">MRKTKIGLALALSSTLLFIPVTAMAADAQAGFCESASCQAEFKKLEEMARYGSGEAATIVALAYATGEGVGHDIEKARQQIKQAVRWREPMGMHQMSIWLRQGFVFEQDIRKADELLNRAVRAEFGPALTDKAKLLLAKNTPQADKKAIDLLEQAAEQYYSPGQYLLAQLLVSGVAVESDLARAARIYKSLALKGYADSRQQLDQIITALEQTTQRVADEKADRELVARVQPLLADLKQINDIEVFKVQGKQFSVKSEFTNIVAQLDSLNLYERRLTGTRIPGQLCGRGVTNCSVATNDTMGGLLNRNTVFTPLNFRSTQ</sequence>
<gene>
    <name evidence="2" type="ORF">SAMN06297280_0876</name>
</gene>
<organism evidence="2 3">
    <name type="scientific">Arsukibacterium tuosuense</name>
    <dbReference type="NCBI Taxonomy" id="1323745"/>
    <lineage>
        <taxon>Bacteria</taxon>
        <taxon>Pseudomonadati</taxon>
        <taxon>Pseudomonadota</taxon>
        <taxon>Gammaproteobacteria</taxon>
        <taxon>Chromatiales</taxon>
        <taxon>Chromatiaceae</taxon>
        <taxon>Arsukibacterium</taxon>
    </lineage>
</organism>
<protein>
    <recommendedName>
        <fullName evidence="4">Sel1 repeat family protein</fullName>
    </recommendedName>
</protein>
<dbReference type="Gene3D" id="1.25.40.10">
    <property type="entry name" value="Tetratricopeptide repeat domain"/>
    <property type="match status" value="1"/>
</dbReference>
<keyword evidence="3" id="KW-1185">Reference proteome</keyword>
<evidence type="ECO:0000313" key="3">
    <source>
        <dbReference type="Proteomes" id="UP000219353"/>
    </source>
</evidence>
<dbReference type="InterPro" id="IPR006597">
    <property type="entry name" value="Sel1-like"/>
</dbReference>
<dbReference type="SMART" id="SM00671">
    <property type="entry name" value="SEL1"/>
    <property type="match status" value="4"/>
</dbReference>
<dbReference type="OrthoDB" id="6388915at2"/>
<evidence type="ECO:0000256" key="1">
    <source>
        <dbReference type="SAM" id="SignalP"/>
    </source>
</evidence>
<proteinExistence type="predicted"/>
<name>A0A285IBH7_9GAMM</name>
<dbReference type="EMBL" id="OBEB01000001">
    <property type="protein sequence ID" value="SNY45354.1"/>
    <property type="molecule type" value="Genomic_DNA"/>
</dbReference>
<dbReference type="InterPro" id="IPR011990">
    <property type="entry name" value="TPR-like_helical_dom_sf"/>
</dbReference>
<keyword evidence="1" id="KW-0732">Signal</keyword>
<dbReference type="RefSeq" id="WP_097110096.1">
    <property type="nucleotide sequence ID" value="NZ_OBEB01000001.1"/>
</dbReference>
<dbReference type="AlphaFoldDB" id="A0A285IBH7"/>
<dbReference type="InterPro" id="IPR050767">
    <property type="entry name" value="Sel1_AlgK"/>
</dbReference>
<dbReference type="PANTHER" id="PTHR11102">
    <property type="entry name" value="SEL-1-LIKE PROTEIN"/>
    <property type="match status" value="1"/>
</dbReference>